<organism evidence="2 3">
    <name type="scientific">Homarus americanus</name>
    <name type="common">American lobster</name>
    <dbReference type="NCBI Taxonomy" id="6706"/>
    <lineage>
        <taxon>Eukaryota</taxon>
        <taxon>Metazoa</taxon>
        <taxon>Ecdysozoa</taxon>
        <taxon>Arthropoda</taxon>
        <taxon>Crustacea</taxon>
        <taxon>Multicrustacea</taxon>
        <taxon>Malacostraca</taxon>
        <taxon>Eumalacostraca</taxon>
        <taxon>Eucarida</taxon>
        <taxon>Decapoda</taxon>
        <taxon>Pleocyemata</taxon>
        <taxon>Astacidea</taxon>
        <taxon>Nephropoidea</taxon>
        <taxon>Nephropidae</taxon>
        <taxon>Homarus</taxon>
    </lineage>
</organism>
<feature type="region of interest" description="Disordered" evidence="1">
    <location>
        <begin position="896"/>
        <end position="924"/>
    </location>
</feature>
<feature type="compositionally biased region" description="Polar residues" evidence="1">
    <location>
        <begin position="1694"/>
        <end position="1721"/>
    </location>
</feature>
<evidence type="ECO:0000256" key="1">
    <source>
        <dbReference type="SAM" id="MobiDB-lite"/>
    </source>
</evidence>
<sequence>MLTPERSERRHALKNRMKPGGLCSPSNGSNMPSGEAVGAVSSHKPPDSCGQFSKASNTSREGHACLTPDLFEEHSQVVHPRRSHINGLLSRAGLSNGVYASPYIPNKGVDLPRHVLSPPQSEDGDDEGPTPCTTSYGTFARNSGSAAGAAASNTSSHPASPTHSLPNVCGKSFKQLTIVTSTQEEKPTTSPDCKTSVGTSSLCSLGNSMVSPRAALGGFGIAPFSTKGAPLTSPRSSKSPKGRRRISLEEMVTKLHTEANRSGAKVVQSFSTQNILNYGRTPEKSVECLHKDISSLSTENNSGMKFSAQSGQSLPYICDNNNTAIILNAHPSKDSSIKDKNVKSDSGNICCGEDSSSALCDRTPETVVNQSLEETDKSQSALPENVSEILSNVSKANDSVDNILESCVVKCSSVEDVSVNVISSLTGNLLKSDKETRLKEFGQDVVRTERSVGSLDVSAGTSKDAQIESVLNQQCNQGSCIAKVSHSKSEQQLTLDSGNVHCDVTSRNLEHVKERHADSSVQVAAKVTVDDSVIDLTAEPESVRSNSVELLESACVESRDSESDIEVLYEKGISAEKCERSTERDARTSSGSDQPLKELVTPVESTSDKSARKSCKSAQEINLPKRDNEPSVSTSLVNTDCESVQYLEPISDDENSLLCAPSLSSGLSSVSGFQSNSNTPMFSDTPSDGSQRTLMVRISDAVAAILSDVSDESLPASPLASNSNSVDGFQSVLPSENLSEKIDNICEKLDKECVKGSNVHSIENSKKLKSDLSSKNLREVSNRDLDKERTASQVGTLDKSKYLKDVKGDVVQHPLCFETRKGVSCESILLTKSICELPSSVIPNEPIIEKQGSESCPQETNLSELTGLNSEPIHLASMLAASDSYKEFGSSSSVSGLLSAVGPTGQSSSHSTSSPDTLVVSSSPTQVPLEDLGTVTCCSMSNTGSNLCQNPISGSQTISSQTQNCNTTQSEEEEEEEEDDAAGLLLKLSSAITLDSPCSSGQSLEPVADGSHEINSTTHFEIHPIWDSALGENSSSVKSALQLGCVPPLSSQESSQLSLVPDLESDRDFFVSKKSDNIYLPDHTVTKPWLRMVDSFDDIRKDVGNFSQAKSDKLQHTNETSHCAVAECHAFLESVAEKNPFPCKEPSTEVPQSLELLVKETTQVLSAQDDGFPVVAFPEKSSQECPVPSSEHPTIHSSVTVKNNCCVEEQAEDDSNLELGSLIKAVFLPENDNVSASERVVTKDQVRTKPVNIENFAMTLCKLNEEARSSVPSRENVCNESTNDNHSSLLELAKEKYSSSEELCSDEVSLSQDSTPQISESLSELTKKSKPVAAAIEESCPITLLNLKDSTPPKEIPTTDTDFSAESTLEEADFSKVPITDVKSSLSISSTTENSAVSPNLFSTVVPLAKQDSIDHSSYQSSSKVEWNTSAPHSQIFTTSDKVSPHIESTSPDVLSSFRNVSEYRRPKNNCHPSGGASEDFAQSLCEGTSLGTEAIIQDTLQENDCHNVDETDYGLPSIAKAALEVIRPPFETVNNSYQPAEVVRETSHLISAYTFSEEQASLAATIEDCLLPAQDNVEASQLQVAGTEGSYPQAGVVVGSHSPVVASEISRQTTVDIRVNQPPVTVTMASSYLPTEVTEVNHHLSDVCADLHPLTTVTDMIYSPAKHTEVSQAQATTTEVNLPPVDTEVGESPATSLEISYQHSSASDVSHTTDTTSEASCPSRVGNEISYLPSLFCETTDTHTAATQVDLPKSSLEVSSQQVTTETFNSPYSNAADTEVCHPPADTTEVCHPPADTNEVCHPPSETTEDCHPPSETTEDCHPPSEPTEVCHPPAETTEDCHHLSPLWPTEDCHRAH</sequence>
<dbReference type="Proteomes" id="UP000747542">
    <property type="component" value="Unassembled WGS sequence"/>
</dbReference>
<feature type="compositionally biased region" description="Basic and acidic residues" evidence="1">
    <location>
        <begin position="578"/>
        <end position="587"/>
    </location>
</feature>
<feature type="compositionally biased region" description="Low complexity" evidence="1">
    <location>
        <begin position="142"/>
        <end position="156"/>
    </location>
</feature>
<proteinExistence type="predicted"/>
<feature type="compositionally biased region" description="Basic and acidic residues" evidence="1">
    <location>
        <begin position="1810"/>
        <end position="1824"/>
    </location>
</feature>
<keyword evidence="3" id="KW-1185">Reference proteome</keyword>
<reference evidence="2" key="1">
    <citation type="journal article" date="2021" name="Sci. Adv.">
        <title>The American lobster genome reveals insights on longevity, neural, and immune adaptations.</title>
        <authorList>
            <person name="Polinski J.M."/>
            <person name="Zimin A.V."/>
            <person name="Clark K.F."/>
            <person name="Kohn A.B."/>
            <person name="Sadowski N."/>
            <person name="Timp W."/>
            <person name="Ptitsyn A."/>
            <person name="Khanna P."/>
            <person name="Romanova D.Y."/>
            <person name="Williams P."/>
            <person name="Greenwood S.J."/>
            <person name="Moroz L.L."/>
            <person name="Walt D.R."/>
            <person name="Bodnar A.G."/>
        </authorList>
    </citation>
    <scope>NUCLEOTIDE SEQUENCE</scope>
    <source>
        <strain evidence="2">GMGI-L3</strain>
    </source>
</reference>
<feature type="region of interest" description="Disordered" evidence="1">
    <location>
        <begin position="955"/>
        <end position="978"/>
    </location>
</feature>
<feature type="compositionally biased region" description="Low complexity" evidence="1">
    <location>
        <begin position="896"/>
        <end position="914"/>
    </location>
</feature>
<evidence type="ECO:0000313" key="3">
    <source>
        <dbReference type="Proteomes" id="UP000747542"/>
    </source>
</evidence>
<name>A0A8J5N891_HOMAM</name>
<feature type="region of interest" description="Disordered" evidence="1">
    <location>
        <begin position="110"/>
        <end position="167"/>
    </location>
</feature>
<dbReference type="EMBL" id="JAHLQT010006356">
    <property type="protein sequence ID" value="KAG7174997.1"/>
    <property type="molecule type" value="Genomic_DNA"/>
</dbReference>
<gene>
    <name evidence="2" type="primary">Magel2-L5</name>
    <name evidence="2" type="ORF">Hamer_G015206</name>
</gene>
<feature type="compositionally biased region" description="Basic and acidic residues" evidence="1">
    <location>
        <begin position="1"/>
        <end position="10"/>
    </location>
</feature>
<feature type="compositionally biased region" description="Polar residues" evidence="1">
    <location>
        <begin position="50"/>
        <end position="59"/>
    </location>
</feature>
<comment type="caution">
    <text evidence="2">The sequence shown here is derived from an EMBL/GenBank/DDBJ whole genome shotgun (WGS) entry which is preliminary data.</text>
</comment>
<feature type="region of interest" description="Disordered" evidence="1">
    <location>
        <begin position="1"/>
        <end position="62"/>
    </location>
</feature>
<feature type="compositionally biased region" description="Polar residues" evidence="1">
    <location>
        <begin position="915"/>
        <end position="924"/>
    </location>
</feature>
<feature type="compositionally biased region" description="Polar residues" evidence="1">
    <location>
        <begin position="1671"/>
        <end position="1681"/>
    </location>
</feature>
<feature type="region of interest" description="Disordered" evidence="1">
    <location>
        <begin position="578"/>
        <end position="635"/>
    </location>
</feature>
<evidence type="ECO:0000313" key="2">
    <source>
        <dbReference type="EMBL" id="KAG7174997.1"/>
    </source>
</evidence>
<feature type="region of interest" description="Disordered" evidence="1">
    <location>
        <begin position="1802"/>
        <end position="1846"/>
    </location>
</feature>
<feature type="region of interest" description="Disordered" evidence="1">
    <location>
        <begin position="1671"/>
        <end position="1723"/>
    </location>
</feature>
<accession>A0A8J5N891</accession>
<feature type="compositionally biased region" description="Polar residues" evidence="1">
    <location>
        <begin position="131"/>
        <end position="141"/>
    </location>
</feature>
<protein>
    <submittedName>
        <fullName evidence="2">MAGE-like protein 2-like 5</fullName>
    </submittedName>
</protein>